<dbReference type="PANTHER" id="PTHR30373:SF2">
    <property type="entry name" value="UPF0603 PROTEIN YGCG"/>
    <property type="match status" value="1"/>
</dbReference>
<dbReference type="Proteomes" id="UP000518288">
    <property type="component" value="Unassembled WGS sequence"/>
</dbReference>
<proteinExistence type="predicted"/>
<evidence type="ECO:0000259" key="4">
    <source>
        <dbReference type="Pfam" id="PF04536"/>
    </source>
</evidence>
<keyword evidence="2" id="KW-1133">Transmembrane helix</keyword>
<feature type="signal peptide" evidence="3">
    <location>
        <begin position="1"/>
        <end position="23"/>
    </location>
</feature>
<dbReference type="EMBL" id="JACCFH010000001">
    <property type="protein sequence ID" value="NYG31984.1"/>
    <property type="molecule type" value="Genomic_DNA"/>
</dbReference>
<evidence type="ECO:0000313" key="5">
    <source>
        <dbReference type="EMBL" id="NYG31984.1"/>
    </source>
</evidence>
<sequence>MTALMRGLFAFGLWLLMAVGSHAQDIQPVPALTDRVIDQTGTLQPAQHQALVAQLAALEREAGSQVVVLLVRSTQPEDIAAYAQRVGDTWKIGRRTVGDGLLIVVATQDRKVRIEVAKTLEGAIPDLMAKRVINEQITPAFRQGDYASGLSSAVRVLGGLIKGEGLPAPSASDQGGGAQDSPDPMMWILLTVVMLPMFARALVGIFGRKLGPLLTSAGAGGLTWLMTASLAVAGLAAVVGLVVALVMGVMSFISPSVSRGRSLPMPGGWGGGGGGGWGRGGGSGGGFSSGGGGDFGGGGASGGW</sequence>
<reference evidence="5 6" key="1">
    <citation type="submission" date="2020-07" db="EMBL/GenBank/DDBJ databases">
        <title>Genomic Encyclopedia of Archaeal and Bacterial Type Strains, Phase II (KMG-II): from individual species to whole genera.</title>
        <authorList>
            <person name="Goeker M."/>
        </authorList>
    </citation>
    <scope>NUCLEOTIDE SEQUENCE [LARGE SCALE GENOMIC DNA]</scope>
    <source>
        <strain evidence="5 6">DSM 21226</strain>
    </source>
</reference>
<feature type="domain" description="TPM" evidence="4">
    <location>
        <begin position="36"/>
        <end position="157"/>
    </location>
</feature>
<gene>
    <name evidence="5" type="ORF">BDD16_000970</name>
</gene>
<dbReference type="InterPro" id="IPR007621">
    <property type="entry name" value="TPM_dom"/>
</dbReference>
<evidence type="ECO:0000313" key="6">
    <source>
        <dbReference type="Proteomes" id="UP000518288"/>
    </source>
</evidence>
<keyword evidence="2" id="KW-0812">Transmembrane</keyword>
<name>A0A7Y9QWN9_9BURK</name>
<dbReference type="AlphaFoldDB" id="A0A7Y9QWN9"/>
<dbReference type="PANTHER" id="PTHR30373">
    <property type="entry name" value="UPF0603 PROTEIN YGCG"/>
    <property type="match status" value="1"/>
</dbReference>
<evidence type="ECO:0000256" key="3">
    <source>
        <dbReference type="SAM" id="SignalP"/>
    </source>
</evidence>
<evidence type="ECO:0000256" key="1">
    <source>
        <dbReference type="SAM" id="MobiDB-lite"/>
    </source>
</evidence>
<keyword evidence="3" id="KW-0732">Signal</keyword>
<keyword evidence="2" id="KW-0472">Membrane</keyword>
<organism evidence="5 6">
    <name type="scientific">Sphaerotilus montanus</name>
    <dbReference type="NCBI Taxonomy" id="522889"/>
    <lineage>
        <taxon>Bacteria</taxon>
        <taxon>Pseudomonadati</taxon>
        <taxon>Pseudomonadota</taxon>
        <taxon>Betaproteobacteria</taxon>
        <taxon>Burkholderiales</taxon>
        <taxon>Sphaerotilaceae</taxon>
        <taxon>Sphaerotilus</taxon>
    </lineage>
</organism>
<evidence type="ECO:0000256" key="2">
    <source>
        <dbReference type="SAM" id="Phobius"/>
    </source>
</evidence>
<dbReference type="Pfam" id="PF04536">
    <property type="entry name" value="TPM_phosphatase"/>
    <property type="match status" value="1"/>
</dbReference>
<protein>
    <recommendedName>
        <fullName evidence="4">TPM domain-containing protein</fullName>
    </recommendedName>
</protein>
<accession>A0A7Y9QWN9</accession>
<comment type="caution">
    <text evidence="5">The sequence shown here is derived from an EMBL/GenBank/DDBJ whole genome shotgun (WGS) entry which is preliminary data.</text>
</comment>
<dbReference type="Gene3D" id="3.10.310.50">
    <property type="match status" value="1"/>
</dbReference>
<feature type="region of interest" description="Disordered" evidence="1">
    <location>
        <begin position="268"/>
        <end position="304"/>
    </location>
</feature>
<feature type="chain" id="PRO_5031459194" description="TPM domain-containing protein" evidence="3">
    <location>
        <begin position="24"/>
        <end position="304"/>
    </location>
</feature>
<dbReference type="RefSeq" id="WP_179632925.1">
    <property type="nucleotide sequence ID" value="NZ_JACCFH010000001.1"/>
</dbReference>
<feature type="transmembrane region" description="Helical" evidence="2">
    <location>
        <begin position="232"/>
        <end position="253"/>
    </location>
</feature>
<keyword evidence="6" id="KW-1185">Reference proteome</keyword>
<feature type="transmembrane region" description="Helical" evidence="2">
    <location>
        <begin position="185"/>
        <end position="203"/>
    </location>
</feature>